<sequence>ESKLQKEMGNEVNMKLEEKTPSSNKDQRQNMETFSACKHQPRNETLTEA</sequence>
<evidence type="ECO:0000313" key="2">
    <source>
        <dbReference type="EMBL" id="KAL3868425.1"/>
    </source>
</evidence>
<evidence type="ECO:0008006" key="4">
    <source>
        <dbReference type="Google" id="ProtNLM"/>
    </source>
</evidence>
<evidence type="ECO:0000256" key="1">
    <source>
        <dbReference type="SAM" id="MobiDB-lite"/>
    </source>
</evidence>
<protein>
    <recommendedName>
        <fullName evidence="4">Prolactin receptor</fullName>
    </recommendedName>
</protein>
<dbReference type="AlphaFoldDB" id="A0ABD3W4G5"/>
<evidence type="ECO:0000313" key="3">
    <source>
        <dbReference type="Proteomes" id="UP001634394"/>
    </source>
</evidence>
<organism evidence="2 3">
    <name type="scientific">Sinanodonta woodiana</name>
    <name type="common">Chinese pond mussel</name>
    <name type="synonym">Anodonta woodiana</name>
    <dbReference type="NCBI Taxonomy" id="1069815"/>
    <lineage>
        <taxon>Eukaryota</taxon>
        <taxon>Metazoa</taxon>
        <taxon>Spiralia</taxon>
        <taxon>Lophotrochozoa</taxon>
        <taxon>Mollusca</taxon>
        <taxon>Bivalvia</taxon>
        <taxon>Autobranchia</taxon>
        <taxon>Heteroconchia</taxon>
        <taxon>Palaeoheterodonta</taxon>
        <taxon>Unionida</taxon>
        <taxon>Unionoidea</taxon>
        <taxon>Unionidae</taxon>
        <taxon>Unioninae</taxon>
        <taxon>Sinanodonta</taxon>
    </lineage>
</organism>
<dbReference type="EMBL" id="JBJQND010000008">
    <property type="protein sequence ID" value="KAL3868425.1"/>
    <property type="molecule type" value="Genomic_DNA"/>
</dbReference>
<name>A0ABD3W4G5_SINWO</name>
<accession>A0ABD3W4G5</accession>
<feature type="compositionally biased region" description="Basic and acidic residues" evidence="1">
    <location>
        <begin position="1"/>
        <end position="29"/>
    </location>
</feature>
<feature type="region of interest" description="Disordered" evidence="1">
    <location>
        <begin position="1"/>
        <end position="49"/>
    </location>
</feature>
<feature type="non-terminal residue" evidence="2">
    <location>
        <position position="1"/>
    </location>
</feature>
<gene>
    <name evidence="2" type="ORF">ACJMK2_041233</name>
</gene>
<reference evidence="2 3" key="1">
    <citation type="submission" date="2024-11" db="EMBL/GenBank/DDBJ databases">
        <title>Chromosome-level genome assembly of the freshwater bivalve Anodonta woodiana.</title>
        <authorList>
            <person name="Chen X."/>
        </authorList>
    </citation>
    <scope>NUCLEOTIDE SEQUENCE [LARGE SCALE GENOMIC DNA]</scope>
    <source>
        <strain evidence="2">MN2024</strain>
        <tissue evidence="2">Gills</tissue>
    </source>
</reference>
<keyword evidence="3" id="KW-1185">Reference proteome</keyword>
<dbReference type="Proteomes" id="UP001634394">
    <property type="component" value="Unassembled WGS sequence"/>
</dbReference>
<comment type="caution">
    <text evidence="2">The sequence shown here is derived from an EMBL/GenBank/DDBJ whole genome shotgun (WGS) entry which is preliminary data.</text>
</comment>
<proteinExistence type="predicted"/>